<comment type="caution">
    <text evidence="3">The sequence shown here is derived from an EMBL/GenBank/DDBJ whole genome shotgun (WGS) entry which is preliminary data.</text>
</comment>
<keyword evidence="2" id="KW-0812">Transmembrane</keyword>
<dbReference type="EMBL" id="CANL01000045">
    <property type="protein sequence ID" value="CCM64887.1"/>
    <property type="molecule type" value="Genomic_DNA"/>
</dbReference>
<evidence type="ECO:0000313" key="4">
    <source>
        <dbReference type="Proteomes" id="UP000018291"/>
    </source>
</evidence>
<dbReference type="STRING" id="1229780.BN381_50029"/>
<sequence length="808" mass="84157">MASKSPDNQTSDRDAAGTSDDGVEPVAPEIGSFEWEELALHEDDSVDEPRRAQPARVKVGRTARSNRGPLMVGAVAAIATGGAVWGALLTDAAAPTGNAGVDAAERAALVALGALAGSRARRWPLFVIAALASLLAEGVGLALGLGAVAASTVLLAVDRRNRAVGAAAGAAVTLCVMQLRPVGPLGFTALIGTVLFVSMCVSAYQRIGRVGRRRTRLAVIGTGVVVLAGLIATGGVLFGQVNTVETAVDNTRRGAAAARDGKTGAATELLNEAAVGFGETSDRLGAPWLAPARLVPGVAQNLEALRAGTTMGRDLNSSAAFAATSVDYQALRQEGGGVNLAQLKETEVPVEALASSLDAAVEGLADIESPWVVAPLRTRLDDVAVEVGDLASETELAQLALADVPPLLGADGPRRYLVMVGNPAEGRDFGGFMGGWALLLVNDGGIGLEESGTARELYGSEPTRQPPSPSSDFPPSFIDMAPGRYTQNWTSSPDLDVVAAAATNLMEANGRGHIDGVIYADPAALAEFVALTGPIAVPGTVAEINATNTEAFFTRDQFRVLPQDGEDDEAIGELTGEIFDRLGSADLPGPRELGERFGPLVRDGHLAMATGVDDDRALLDRTGLSAPLPKTDGDLLGIVERNVAPNKMDVFLNRTHNYDVAWDADDGARIATLTSTYTNDVGDPARLPPVVVGNESGTPIGTQIREVSILTPSLNVSLEVDGERTTVRTAVEQGIYRHSVFVRIPPGQSIDLRWRLESTLPPGPYDLTLVRPANGGATETNVVVREGDRNVIDETVAPGRTVRLTTNP</sequence>
<dbReference type="InterPro" id="IPR025101">
    <property type="entry name" value="DUF4012"/>
</dbReference>
<evidence type="ECO:0000256" key="2">
    <source>
        <dbReference type="SAM" id="Phobius"/>
    </source>
</evidence>
<name>R4Z6X1_9ACTN</name>
<dbReference type="RefSeq" id="WP_012229231.1">
    <property type="nucleotide sequence ID" value="NZ_HG422565.1"/>
</dbReference>
<feature type="transmembrane region" description="Helical" evidence="2">
    <location>
        <begin position="217"/>
        <end position="238"/>
    </location>
</feature>
<feature type="region of interest" description="Disordered" evidence="1">
    <location>
        <begin position="1"/>
        <end position="60"/>
    </location>
</feature>
<proteinExistence type="predicted"/>
<evidence type="ECO:0000256" key="1">
    <source>
        <dbReference type="SAM" id="MobiDB-lite"/>
    </source>
</evidence>
<dbReference type="Pfam" id="PF13196">
    <property type="entry name" value="DUF4012"/>
    <property type="match status" value="1"/>
</dbReference>
<dbReference type="HOGENOM" id="CLU_348750_0_0_11"/>
<protein>
    <recommendedName>
        <fullName evidence="5">DUF4012 domain-containing protein</fullName>
    </recommendedName>
</protein>
<keyword evidence="2" id="KW-0472">Membrane</keyword>
<feature type="transmembrane region" description="Helical" evidence="2">
    <location>
        <begin position="70"/>
        <end position="88"/>
    </location>
</feature>
<evidence type="ECO:0008006" key="5">
    <source>
        <dbReference type="Google" id="ProtNLM"/>
    </source>
</evidence>
<reference evidence="3 4" key="1">
    <citation type="journal article" date="2013" name="ISME J.">
        <title>Metabolic model for the filamentous 'Candidatus Microthrix parvicella' based on genomic and metagenomic analyses.</title>
        <authorList>
            <person name="Jon McIlroy S."/>
            <person name="Kristiansen R."/>
            <person name="Albertsen M."/>
            <person name="Michael Karst S."/>
            <person name="Rossetti S."/>
            <person name="Lund Nielsen J."/>
            <person name="Tandoi V."/>
            <person name="James Seviour R."/>
            <person name="Nielsen P.H."/>
        </authorList>
    </citation>
    <scope>NUCLEOTIDE SEQUENCE [LARGE SCALE GENOMIC DNA]</scope>
    <source>
        <strain evidence="3 4">RN1</strain>
    </source>
</reference>
<dbReference type="eggNOG" id="COG2976">
    <property type="taxonomic scope" value="Bacteria"/>
</dbReference>
<dbReference type="Proteomes" id="UP000018291">
    <property type="component" value="Unassembled WGS sequence"/>
</dbReference>
<evidence type="ECO:0000313" key="3">
    <source>
        <dbReference type="EMBL" id="CCM64887.1"/>
    </source>
</evidence>
<accession>R4Z6X1</accession>
<gene>
    <name evidence="3" type="ORF">BN381_50029</name>
</gene>
<feature type="transmembrane region" description="Helical" evidence="2">
    <location>
        <begin position="185"/>
        <end position="205"/>
    </location>
</feature>
<organism evidence="3 4">
    <name type="scientific">Candidatus Neomicrothrix parvicella RN1</name>
    <dbReference type="NCBI Taxonomy" id="1229780"/>
    <lineage>
        <taxon>Bacteria</taxon>
        <taxon>Bacillati</taxon>
        <taxon>Actinomycetota</taxon>
        <taxon>Acidimicrobiia</taxon>
        <taxon>Acidimicrobiales</taxon>
        <taxon>Microthrixaceae</taxon>
        <taxon>Candidatus Neomicrothrix</taxon>
    </lineage>
</organism>
<feature type="compositionally biased region" description="Basic and acidic residues" evidence="1">
    <location>
        <begin position="38"/>
        <end position="51"/>
    </location>
</feature>
<keyword evidence="2" id="KW-1133">Transmembrane helix</keyword>
<feature type="transmembrane region" description="Helical" evidence="2">
    <location>
        <begin position="163"/>
        <end position="179"/>
    </location>
</feature>
<keyword evidence="4" id="KW-1185">Reference proteome</keyword>
<dbReference type="AlphaFoldDB" id="R4Z6X1"/>
<feature type="transmembrane region" description="Helical" evidence="2">
    <location>
        <begin position="123"/>
        <end position="156"/>
    </location>
</feature>
<dbReference type="OrthoDB" id="3203519at2"/>